<accession>A0ABV0X9I1</accession>
<dbReference type="Proteomes" id="UP001444071">
    <property type="component" value="Unassembled WGS sequence"/>
</dbReference>
<proteinExistence type="predicted"/>
<evidence type="ECO:0000256" key="1">
    <source>
        <dbReference type="SAM" id="SignalP"/>
    </source>
</evidence>
<feature type="signal peptide" evidence="1">
    <location>
        <begin position="1"/>
        <end position="21"/>
    </location>
</feature>
<reference evidence="2 3" key="1">
    <citation type="submission" date="2021-06" db="EMBL/GenBank/DDBJ databases">
        <authorList>
            <person name="Palmer J.M."/>
        </authorList>
    </citation>
    <scope>NUCLEOTIDE SEQUENCE [LARGE SCALE GENOMIC DNA]</scope>
    <source>
        <strain evidence="2 3">XR_2019</strain>
        <tissue evidence="2">Muscle</tissue>
    </source>
</reference>
<dbReference type="EMBL" id="JAHRIM010094857">
    <property type="protein sequence ID" value="MEQ2278251.1"/>
    <property type="molecule type" value="Genomic_DNA"/>
</dbReference>
<organism evidence="2 3">
    <name type="scientific">Xenotaenia resolanae</name>
    <dbReference type="NCBI Taxonomy" id="208358"/>
    <lineage>
        <taxon>Eukaryota</taxon>
        <taxon>Metazoa</taxon>
        <taxon>Chordata</taxon>
        <taxon>Craniata</taxon>
        <taxon>Vertebrata</taxon>
        <taxon>Euteleostomi</taxon>
        <taxon>Actinopterygii</taxon>
        <taxon>Neopterygii</taxon>
        <taxon>Teleostei</taxon>
        <taxon>Neoteleostei</taxon>
        <taxon>Acanthomorphata</taxon>
        <taxon>Ovalentaria</taxon>
        <taxon>Atherinomorphae</taxon>
        <taxon>Cyprinodontiformes</taxon>
        <taxon>Goodeidae</taxon>
        <taxon>Xenotaenia</taxon>
    </lineage>
</organism>
<name>A0ABV0X9I1_9TELE</name>
<evidence type="ECO:0000313" key="2">
    <source>
        <dbReference type="EMBL" id="MEQ2278251.1"/>
    </source>
</evidence>
<feature type="chain" id="PRO_5047222033" description="Secreted protein" evidence="1">
    <location>
        <begin position="22"/>
        <end position="196"/>
    </location>
</feature>
<keyword evidence="1" id="KW-0732">Signal</keyword>
<evidence type="ECO:0008006" key="4">
    <source>
        <dbReference type="Google" id="ProtNLM"/>
    </source>
</evidence>
<evidence type="ECO:0000313" key="3">
    <source>
        <dbReference type="Proteomes" id="UP001444071"/>
    </source>
</evidence>
<sequence length="196" mass="21081">MLSPMLASFLLLLLLCRISFCQYSSDQCSWKGSCICSACAFGYFRSMANLNFSVSFSAHWAFLAPRALSCGGSDLVVLAPESKVLPGQVSSTLFVGGLKPRGGLVRDRHLHLHAAGLATVAAAVVCPEAPVSPPFIHFCLQTLPKGKMPVVRFARAQGRTMWDGECVLELRSCRLLWLVTGHAASLAHSLNALEGM</sequence>
<keyword evidence="3" id="KW-1185">Reference proteome</keyword>
<comment type="caution">
    <text evidence="2">The sequence shown here is derived from an EMBL/GenBank/DDBJ whole genome shotgun (WGS) entry which is preliminary data.</text>
</comment>
<gene>
    <name evidence="2" type="ORF">XENORESO_014975</name>
</gene>
<protein>
    <recommendedName>
        <fullName evidence="4">Secreted protein</fullName>
    </recommendedName>
</protein>